<organism evidence="1 2">
    <name type="scientific">Trema orientale</name>
    <name type="common">Charcoal tree</name>
    <name type="synonym">Celtis orientalis</name>
    <dbReference type="NCBI Taxonomy" id="63057"/>
    <lineage>
        <taxon>Eukaryota</taxon>
        <taxon>Viridiplantae</taxon>
        <taxon>Streptophyta</taxon>
        <taxon>Embryophyta</taxon>
        <taxon>Tracheophyta</taxon>
        <taxon>Spermatophyta</taxon>
        <taxon>Magnoliopsida</taxon>
        <taxon>eudicotyledons</taxon>
        <taxon>Gunneridae</taxon>
        <taxon>Pentapetalae</taxon>
        <taxon>rosids</taxon>
        <taxon>fabids</taxon>
        <taxon>Rosales</taxon>
        <taxon>Cannabaceae</taxon>
        <taxon>Trema</taxon>
    </lineage>
</organism>
<reference evidence="2" key="1">
    <citation type="submission" date="2016-06" db="EMBL/GenBank/DDBJ databases">
        <title>Parallel loss of symbiosis genes in relatives of nitrogen-fixing non-legume Parasponia.</title>
        <authorList>
            <person name="Van Velzen R."/>
            <person name="Holmer R."/>
            <person name="Bu F."/>
            <person name="Rutten L."/>
            <person name="Van Zeijl A."/>
            <person name="Liu W."/>
            <person name="Santuari L."/>
            <person name="Cao Q."/>
            <person name="Sharma T."/>
            <person name="Shen D."/>
            <person name="Roswanjaya Y."/>
            <person name="Wardhani T."/>
            <person name="Kalhor M.S."/>
            <person name="Jansen J."/>
            <person name="Van den Hoogen J."/>
            <person name="Gungor B."/>
            <person name="Hartog M."/>
            <person name="Hontelez J."/>
            <person name="Verver J."/>
            <person name="Yang W.-C."/>
            <person name="Schijlen E."/>
            <person name="Repin R."/>
            <person name="Schilthuizen M."/>
            <person name="Schranz E."/>
            <person name="Heidstra R."/>
            <person name="Miyata K."/>
            <person name="Fedorova E."/>
            <person name="Kohlen W."/>
            <person name="Bisseling T."/>
            <person name="Smit S."/>
            <person name="Geurts R."/>
        </authorList>
    </citation>
    <scope>NUCLEOTIDE SEQUENCE [LARGE SCALE GENOMIC DNA]</scope>
    <source>
        <strain evidence="2">cv. RG33-2</strain>
    </source>
</reference>
<evidence type="ECO:0000313" key="2">
    <source>
        <dbReference type="Proteomes" id="UP000237000"/>
    </source>
</evidence>
<gene>
    <name evidence="1" type="ORF">TorRG33x02_223310</name>
</gene>
<comment type="caution">
    <text evidence="1">The sequence shown here is derived from an EMBL/GenBank/DDBJ whole genome shotgun (WGS) entry which is preliminary data.</text>
</comment>
<sequence>MFYLQAFSGKTLMGALTYIFLGIIKQYADITYGQLLDLLSETFDVNGASKCLTSRTLARLFGQRINQV</sequence>
<name>A0A2P5E8S8_TREOI</name>
<dbReference type="EMBL" id="JXTC01000206">
    <property type="protein sequence ID" value="PON81910.1"/>
    <property type="molecule type" value="Genomic_DNA"/>
</dbReference>
<dbReference type="AlphaFoldDB" id="A0A2P5E8S8"/>
<proteinExistence type="predicted"/>
<keyword evidence="2" id="KW-1185">Reference proteome</keyword>
<dbReference type="Proteomes" id="UP000237000">
    <property type="component" value="Unassembled WGS sequence"/>
</dbReference>
<protein>
    <submittedName>
        <fullName evidence="1">Uncharacterized protein</fullName>
    </submittedName>
</protein>
<accession>A0A2P5E8S8</accession>
<dbReference type="InParanoid" id="A0A2P5E8S8"/>
<evidence type="ECO:0000313" key="1">
    <source>
        <dbReference type="EMBL" id="PON81910.1"/>
    </source>
</evidence>
<dbReference type="OrthoDB" id="10285819at2759"/>